<protein>
    <recommendedName>
        <fullName evidence="2">AraC-type arabinose-binding/dimerisation domain-containing protein</fullName>
    </recommendedName>
</protein>
<dbReference type="EMBL" id="LWGR01000007">
    <property type="protein sequence ID" value="KZM73719.1"/>
    <property type="molecule type" value="Genomic_DNA"/>
</dbReference>
<proteinExistence type="predicted"/>
<dbReference type="Gene3D" id="2.60.120.10">
    <property type="entry name" value="Jelly Rolls"/>
    <property type="match status" value="1"/>
</dbReference>
<organism evidence="3 4">
    <name type="scientific">Nocardia terpenica</name>
    <dbReference type="NCBI Taxonomy" id="455432"/>
    <lineage>
        <taxon>Bacteria</taxon>
        <taxon>Bacillati</taxon>
        <taxon>Actinomycetota</taxon>
        <taxon>Actinomycetes</taxon>
        <taxon>Mycobacteriales</taxon>
        <taxon>Nocardiaceae</taxon>
        <taxon>Nocardia</taxon>
    </lineage>
</organism>
<dbReference type="InterPro" id="IPR011051">
    <property type="entry name" value="RmlC_Cupin_sf"/>
</dbReference>
<keyword evidence="1" id="KW-0238">DNA-binding</keyword>
<evidence type="ECO:0000313" key="4">
    <source>
        <dbReference type="Proteomes" id="UP000076512"/>
    </source>
</evidence>
<gene>
    <name evidence="3" type="ORF">AWN90_34665</name>
</gene>
<dbReference type="AlphaFoldDB" id="A0A164MW21"/>
<evidence type="ECO:0000259" key="2">
    <source>
        <dbReference type="Pfam" id="PF02311"/>
    </source>
</evidence>
<dbReference type="Pfam" id="PF02311">
    <property type="entry name" value="AraC_binding"/>
    <property type="match status" value="1"/>
</dbReference>
<dbReference type="InterPro" id="IPR003313">
    <property type="entry name" value="AraC-bd"/>
</dbReference>
<dbReference type="GO" id="GO:0006355">
    <property type="term" value="P:regulation of DNA-templated transcription"/>
    <property type="evidence" value="ECO:0007669"/>
    <property type="project" value="InterPro"/>
</dbReference>
<sequence>MKQMSFQRIRIDDALLPAVVEMFDELGEPVQVLTPDSDRPLVVHHIMGQVTLIAGGTGYVLMDDAEFAVGPGDLLVLSPRCRHSFYCPEGELTLRHWHWPQRELHTDRTILRDVAPFTAGSPAGEVDAR</sequence>
<dbReference type="STRING" id="455432.AWN90_34665"/>
<evidence type="ECO:0000256" key="1">
    <source>
        <dbReference type="ARBA" id="ARBA00023125"/>
    </source>
</evidence>
<comment type="caution">
    <text evidence="3">The sequence shown here is derived from an EMBL/GenBank/DDBJ whole genome shotgun (WGS) entry which is preliminary data.</text>
</comment>
<feature type="domain" description="AraC-type arabinose-binding/dimerisation" evidence="2">
    <location>
        <begin position="47"/>
        <end position="99"/>
    </location>
</feature>
<dbReference type="SUPFAM" id="SSF51182">
    <property type="entry name" value="RmlC-like cupins"/>
    <property type="match status" value="1"/>
</dbReference>
<evidence type="ECO:0000313" key="3">
    <source>
        <dbReference type="EMBL" id="KZM73719.1"/>
    </source>
</evidence>
<dbReference type="GO" id="GO:0003677">
    <property type="term" value="F:DNA binding"/>
    <property type="evidence" value="ECO:0007669"/>
    <property type="project" value="UniProtKB-KW"/>
</dbReference>
<accession>A0A164MW21</accession>
<keyword evidence="4" id="KW-1185">Reference proteome</keyword>
<dbReference type="Proteomes" id="UP000076512">
    <property type="component" value="Unassembled WGS sequence"/>
</dbReference>
<name>A0A164MW21_9NOCA</name>
<reference evidence="3 4" key="1">
    <citation type="submission" date="2016-04" db="EMBL/GenBank/DDBJ databases">
        <authorList>
            <person name="Evans L.H."/>
            <person name="Alamgir A."/>
            <person name="Owens N."/>
            <person name="Weber N.D."/>
            <person name="Virtaneva K."/>
            <person name="Barbian K."/>
            <person name="Babar A."/>
            <person name="Rosenke K."/>
        </authorList>
    </citation>
    <scope>NUCLEOTIDE SEQUENCE [LARGE SCALE GENOMIC DNA]</scope>
    <source>
        <strain evidence="3 4">IFM 0406</strain>
    </source>
</reference>
<dbReference type="InterPro" id="IPR014710">
    <property type="entry name" value="RmlC-like_jellyroll"/>
</dbReference>